<dbReference type="InterPro" id="IPR051156">
    <property type="entry name" value="Mito/Outer_Membr_Metalloprot"/>
</dbReference>
<keyword evidence="2" id="KW-0645">Protease</keyword>
<proteinExistence type="predicted"/>
<dbReference type="InterPro" id="IPR011990">
    <property type="entry name" value="TPR-like_helical_dom_sf"/>
</dbReference>
<name>A0A2U8HJ84_9RHOB</name>
<gene>
    <name evidence="8" type="ORF">CEW88_17615</name>
</gene>
<dbReference type="Proteomes" id="UP000244915">
    <property type="component" value="Chromosome 2"/>
</dbReference>
<keyword evidence="3" id="KW-0479">Metal-binding</keyword>
<dbReference type="KEGG" id="ypac:CEW88_17615"/>
<evidence type="ECO:0000313" key="9">
    <source>
        <dbReference type="Proteomes" id="UP000244915"/>
    </source>
</evidence>
<accession>A0A2U8HJ84</accession>
<feature type="domain" description="Peptidase M48" evidence="7">
    <location>
        <begin position="75"/>
        <end position="260"/>
    </location>
</feature>
<comment type="cofactor">
    <cofactor evidence="1">
        <name>Zn(2+)</name>
        <dbReference type="ChEBI" id="CHEBI:29105"/>
    </cofactor>
</comment>
<evidence type="ECO:0000256" key="6">
    <source>
        <dbReference type="ARBA" id="ARBA00023049"/>
    </source>
</evidence>
<dbReference type="OrthoDB" id="9814887at2"/>
<dbReference type="GO" id="GO:0051603">
    <property type="term" value="P:proteolysis involved in protein catabolic process"/>
    <property type="evidence" value="ECO:0007669"/>
    <property type="project" value="TreeGrafter"/>
</dbReference>
<dbReference type="PANTHER" id="PTHR22726">
    <property type="entry name" value="METALLOENDOPEPTIDASE OMA1"/>
    <property type="match status" value="1"/>
</dbReference>
<evidence type="ECO:0000256" key="3">
    <source>
        <dbReference type="ARBA" id="ARBA00022723"/>
    </source>
</evidence>
<keyword evidence="4" id="KW-0378">Hydrolase</keyword>
<dbReference type="Pfam" id="PF14559">
    <property type="entry name" value="TPR_19"/>
    <property type="match status" value="1"/>
</dbReference>
<dbReference type="GO" id="GO:0016020">
    <property type="term" value="C:membrane"/>
    <property type="evidence" value="ECO:0007669"/>
    <property type="project" value="TreeGrafter"/>
</dbReference>
<sequence length="481" mass="51272">MKGSTAPRLEFRMSLSHGGSAHRLRAEYEASGGGSMPGPRAALRLITTLCALAFLLAAPAARAATLLRDADLEHALTEIAAPVLRAAGLSHGQVDVLVIKDDRMNAFVADSTRIFINSGLILKLPNAKSLQAVIAHEAAHITGGHITRRMDNMRAARNAAGLGLVLAAAAGAATGRADAAAGLAIGAQSTAMRSFLGHSRAEESSADIASIRTLVQAGIDPRGALQVQEIFLGQEALNVGRQDPYMQSHPLTRDRFRATQGLVAAAKVPERNDPNTDYWFLRARGKLSAFLRAPGWTLGRLGDSGSRDIALMREAVARHRQTDLPGALKAIDGALALRPKDPYYHDLKGQILLEGRRPADSARVYAQARDLAPRNPQVLGGLGRAQLASGQFAAALATLEEARGRDWADPRILRDLSVAYARAGNNGMASEATAQRYALEGRMQDAGIHAKRAVDLLPRGSAPWNRAQDVLDASERAARKR</sequence>
<reference evidence="8 9" key="1">
    <citation type="submission" date="2017-06" db="EMBL/GenBank/DDBJ databases">
        <title>Yangia sp. YSBP01 complete genome sequence.</title>
        <authorList>
            <person name="Woo J.-H."/>
            <person name="Kim H.-S."/>
        </authorList>
    </citation>
    <scope>NUCLEOTIDE SEQUENCE [LARGE SCALE GENOMIC DNA]</scope>
    <source>
        <strain evidence="8 9">YSBP01</strain>
    </source>
</reference>
<evidence type="ECO:0000256" key="1">
    <source>
        <dbReference type="ARBA" id="ARBA00001947"/>
    </source>
</evidence>
<dbReference type="InterPro" id="IPR001915">
    <property type="entry name" value="Peptidase_M48"/>
</dbReference>
<dbReference type="Pfam" id="PF01435">
    <property type="entry name" value="Peptidase_M48"/>
    <property type="match status" value="1"/>
</dbReference>
<dbReference type="GO" id="GO:0004222">
    <property type="term" value="F:metalloendopeptidase activity"/>
    <property type="evidence" value="ECO:0007669"/>
    <property type="project" value="InterPro"/>
</dbReference>
<evidence type="ECO:0000313" key="8">
    <source>
        <dbReference type="EMBL" id="AWI85862.1"/>
    </source>
</evidence>
<dbReference type="Gene3D" id="3.30.2010.10">
    <property type="entry name" value="Metalloproteases ('zincins'), catalytic domain"/>
    <property type="match status" value="1"/>
</dbReference>
<dbReference type="GO" id="GO:0046872">
    <property type="term" value="F:metal ion binding"/>
    <property type="evidence" value="ECO:0007669"/>
    <property type="project" value="UniProtKB-KW"/>
</dbReference>
<dbReference type="SUPFAM" id="SSF48452">
    <property type="entry name" value="TPR-like"/>
    <property type="match status" value="1"/>
</dbReference>
<keyword evidence="6" id="KW-0482">Metalloprotease</keyword>
<dbReference type="Gene3D" id="1.25.40.10">
    <property type="entry name" value="Tetratricopeptide repeat domain"/>
    <property type="match status" value="1"/>
</dbReference>
<organism evidence="8 9">
    <name type="scientific">Alloyangia pacifica</name>
    <dbReference type="NCBI Taxonomy" id="311180"/>
    <lineage>
        <taxon>Bacteria</taxon>
        <taxon>Pseudomonadati</taxon>
        <taxon>Pseudomonadota</taxon>
        <taxon>Alphaproteobacteria</taxon>
        <taxon>Rhodobacterales</taxon>
        <taxon>Roseobacteraceae</taxon>
        <taxon>Alloyangia</taxon>
    </lineage>
</organism>
<evidence type="ECO:0000256" key="4">
    <source>
        <dbReference type="ARBA" id="ARBA00022801"/>
    </source>
</evidence>
<dbReference type="CDD" id="cd07324">
    <property type="entry name" value="M48C_Oma1-like"/>
    <property type="match status" value="1"/>
</dbReference>
<evidence type="ECO:0000256" key="2">
    <source>
        <dbReference type="ARBA" id="ARBA00022670"/>
    </source>
</evidence>
<protein>
    <submittedName>
        <fullName evidence="8">Peptidase M48</fullName>
    </submittedName>
</protein>
<dbReference type="PANTHER" id="PTHR22726:SF1">
    <property type="entry name" value="METALLOENDOPEPTIDASE OMA1, MITOCHONDRIAL"/>
    <property type="match status" value="1"/>
</dbReference>
<dbReference type="EMBL" id="CP022190">
    <property type="protein sequence ID" value="AWI85862.1"/>
    <property type="molecule type" value="Genomic_DNA"/>
</dbReference>
<evidence type="ECO:0000259" key="7">
    <source>
        <dbReference type="Pfam" id="PF01435"/>
    </source>
</evidence>
<dbReference type="AlphaFoldDB" id="A0A2U8HJ84"/>
<evidence type="ECO:0000256" key="5">
    <source>
        <dbReference type="ARBA" id="ARBA00022833"/>
    </source>
</evidence>
<keyword evidence="5" id="KW-0862">Zinc</keyword>